<feature type="domain" description="Potassium channel" evidence="10">
    <location>
        <begin position="105"/>
        <end position="164"/>
    </location>
</feature>
<keyword evidence="12" id="KW-1185">Reference proteome</keyword>
<keyword evidence="5 8" id="KW-0406">Ion transport</keyword>
<keyword evidence="6 9" id="KW-0472">Membrane</keyword>
<reference evidence="11 12" key="1">
    <citation type="submission" date="2015-12" db="EMBL/GenBank/DDBJ databases">
        <title>The genome of Folsomia candida.</title>
        <authorList>
            <person name="Faddeeva A."/>
            <person name="Derks M.F."/>
            <person name="Anvar Y."/>
            <person name="Smit S."/>
            <person name="Van Straalen N."/>
            <person name="Roelofs D."/>
        </authorList>
    </citation>
    <scope>NUCLEOTIDE SEQUENCE [LARGE SCALE GENOMIC DNA]</scope>
    <source>
        <strain evidence="11 12">VU population</strain>
        <tissue evidence="11">Whole body</tissue>
    </source>
</reference>
<dbReference type="OrthoDB" id="297496at2759"/>
<dbReference type="PANTHER" id="PTHR11003">
    <property type="entry name" value="POTASSIUM CHANNEL, SUBFAMILY K"/>
    <property type="match status" value="1"/>
</dbReference>
<feature type="domain" description="Potassium channel" evidence="10">
    <location>
        <begin position="197"/>
        <end position="270"/>
    </location>
</feature>
<evidence type="ECO:0000313" key="11">
    <source>
        <dbReference type="EMBL" id="OXA50403.1"/>
    </source>
</evidence>
<dbReference type="Gene3D" id="1.10.287.70">
    <property type="match status" value="1"/>
</dbReference>
<dbReference type="GO" id="GO:0015271">
    <property type="term" value="F:outward rectifier potassium channel activity"/>
    <property type="evidence" value="ECO:0007669"/>
    <property type="project" value="TreeGrafter"/>
</dbReference>
<evidence type="ECO:0000259" key="10">
    <source>
        <dbReference type="Pfam" id="PF07885"/>
    </source>
</evidence>
<protein>
    <submittedName>
        <fullName evidence="11">TWiK family of potassium channels protein 18</fullName>
    </submittedName>
</protein>
<feature type="transmembrane region" description="Helical" evidence="9">
    <location>
        <begin position="111"/>
        <end position="130"/>
    </location>
</feature>
<evidence type="ECO:0000256" key="8">
    <source>
        <dbReference type="RuleBase" id="RU003857"/>
    </source>
</evidence>
<gene>
    <name evidence="11" type="ORF">Fcan01_15221</name>
</gene>
<evidence type="ECO:0000256" key="3">
    <source>
        <dbReference type="ARBA" id="ARBA00022692"/>
    </source>
</evidence>
<feature type="transmembrane region" description="Helical" evidence="9">
    <location>
        <begin position="142"/>
        <end position="167"/>
    </location>
</feature>
<comment type="caution">
    <text evidence="11">The sequence shown here is derived from an EMBL/GenBank/DDBJ whole genome shotgun (WGS) entry which is preliminary data.</text>
</comment>
<dbReference type="STRING" id="158441.A0A226DYN6"/>
<dbReference type="Pfam" id="PF07885">
    <property type="entry name" value="Ion_trans_2"/>
    <property type="match status" value="2"/>
</dbReference>
<evidence type="ECO:0000256" key="6">
    <source>
        <dbReference type="ARBA" id="ARBA00023136"/>
    </source>
</evidence>
<dbReference type="AlphaFoldDB" id="A0A226DYN6"/>
<dbReference type="Proteomes" id="UP000198287">
    <property type="component" value="Unassembled WGS sequence"/>
</dbReference>
<accession>A0A226DYN6</accession>
<evidence type="ECO:0000256" key="4">
    <source>
        <dbReference type="ARBA" id="ARBA00022989"/>
    </source>
</evidence>
<dbReference type="PRINTS" id="PR01333">
    <property type="entry name" value="2POREKCHANEL"/>
</dbReference>
<keyword evidence="4 9" id="KW-1133">Transmembrane helix</keyword>
<keyword evidence="2 8" id="KW-0813">Transport</keyword>
<evidence type="ECO:0000256" key="5">
    <source>
        <dbReference type="ARBA" id="ARBA00023065"/>
    </source>
</evidence>
<feature type="transmembrane region" description="Helical" evidence="9">
    <location>
        <begin position="244"/>
        <end position="266"/>
    </location>
</feature>
<evidence type="ECO:0000256" key="9">
    <source>
        <dbReference type="SAM" id="Phobius"/>
    </source>
</evidence>
<sequence>MAEDIERNIKVAQFKKSLKQLGVRFLILFLLCALGGFIFRWAEGTRELEYKCGVKKVRRDFIDTLWSGSRFMDEDGWKSVARRRLLKFEDELRHAYEEGMDADSGSKTWNFANAVFYSMTLMTTIGYGHISPITFTGKLFTVIYSLIGIPIFSIIMIDAGKVLTLALKLHLTKDPAKRKDYSVDEEFNFGIKVGLTILICYALVGAVFFIFVEQEWGLFGSLYFIFVTFSTVGLGDLVPANPVIAVLTSIYFLFGLALTSLVIGLIQEQLEGPLNTAARRTAFLLGLSPPAASPEPVQDDKKTD</sequence>
<dbReference type="EMBL" id="LNIX01000009">
    <property type="protein sequence ID" value="OXA50403.1"/>
    <property type="molecule type" value="Genomic_DNA"/>
</dbReference>
<feature type="transmembrane region" description="Helical" evidence="9">
    <location>
        <begin position="21"/>
        <end position="41"/>
    </location>
</feature>
<dbReference type="GO" id="GO:0005886">
    <property type="term" value="C:plasma membrane"/>
    <property type="evidence" value="ECO:0007669"/>
    <property type="project" value="TreeGrafter"/>
</dbReference>
<comment type="subcellular location">
    <subcellularLocation>
        <location evidence="1">Membrane</location>
        <topology evidence="1">Multi-pass membrane protein</topology>
    </subcellularLocation>
</comment>
<dbReference type="InterPro" id="IPR003280">
    <property type="entry name" value="2pore_dom_K_chnl"/>
</dbReference>
<feature type="transmembrane region" description="Helical" evidence="9">
    <location>
        <begin position="187"/>
        <end position="211"/>
    </location>
</feature>
<dbReference type="OMA" id="FFIFVEQ"/>
<keyword evidence="7 8" id="KW-0407">Ion channel</keyword>
<proteinExistence type="inferred from homology"/>
<dbReference type="PANTHER" id="PTHR11003:SF335">
    <property type="entry name" value="POTASSIUM CHANNEL DOMAIN-CONTAINING PROTEIN"/>
    <property type="match status" value="1"/>
</dbReference>
<evidence type="ECO:0000256" key="1">
    <source>
        <dbReference type="ARBA" id="ARBA00004141"/>
    </source>
</evidence>
<evidence type="ECO:0000256" key="2">
    <source>
        <dbReference type="ARBA" id="ARBA00022448"/>
    </source>
</evidence>
<keyword evidence="3 8" id="KW-0812">Transmembrane</keyword>
<comment type="similarity">
    <text evidence="8">Belongs to the two pore domain potassium channel (TC 1.A.1.8) family.</text>
</comment>
<evidence type="ECO:0000256" key="7">
    <source>
        <dbReference type="ARBA" id="ARBA00023303"/>
    </source>
</evidence>
<organism evidence="11 12">
    <name type="scientific">Folsomia candida</name>
    <name type="common">Springtail</name>
    <dbReference type="NCBI Taxonomy" id="158441"/>
    <lineage>
        <taxon>Eukaryota</taxon>
        <taxon>Metazoa</taxon>
        <taxon>Ecdysozoa</taxon>
        <taxon>Arthropoda</taxon>
        <taxon>Hexapoda</taxon>
        <taxon>Collembola</taxon>
        <taxon>Entomobryomorpha</taxon>
        <taxon>Isotomoidea</taxon>
        <taxon>Isotomidae</taxon>
        <taxon>Proisotominae</taxon>
        <taxon>Folsomia</taxon>
    </lineage>
</organism>
<name>A0A226DYN6_FOLCA</name>
<feature type="transmembrane region" description="Helical" evidence="9">
    <location>
        <begin position="218"/>
        <end position="238"/>
    </location>
</feature>
<dbReference type="GO" id="GO:0022841">
    <property type="term" value="F:potassium ion leak channel activity"/>
    <property type="evidence" value="ECO:0007669"/>
    <property type="project" value="TreeGrafter"/>
</dbReference>
<evidence type="ECO:0000313" key="12">
    <source>
        <dbReference type="Proteomes" id="UP000198287"/>
    </source>
</evidence>
<dbReference type="SUPFAM" id="SSF81324">
    <property type="entry name" value="Voltage-gated potassium channels"/>
    <property type="match status" value="2"/>
</dbReference>
<dbReference type="InterPro" id="IPR013099">
    <property type="entry name" value="K_chnl_dom"/>
</dbReference>
<dbReference type="GO" id="GO:0030322">
    <property type="term" value="P:stabilization of membrane potential"/>
    <property type="evidence" value="ECO:0007669"/>
    <property type="project" value="TreeGrafter"/>
</dbReference>